<accession>A0A8G2CNQ1</accession>
<organism evidence="2 3">
    <name type="scientific">Acidiphilium rubrum</name>
    <dbReference type="NCBI Taxonomy" id="526"/>
    <lineage>
        <taxon>Bacteria</taxon>
        <taxon>Pseudomonadati</taxon>
        <taxon>Pseudomonadota</taxon>
        <taxon>Alphaproteobacteria</taxon>
        <taxon>Acetobacterales</taxon>
        <taxon>Acidocellaceae</taxon>
        <taxon>Acidiphilium</taxon>
    </lineage>
</organism>
<keyword evidence="1" id="KW-0812">Transmembrane</keyword>
<protein>
    <submittedName>
        <fullName evidence="2">Uncharacterized protein</fullName>
    </submittedName>
</protein>
<evidence type="ECO:0000256" key="1">
    <source>
        <dbReference type="SAM" id="Phobius"/>
    </source>
</evidence>
<comment type="caution">
    <text evidence="2">The sequence shown here is derived from an EMBL/GenBank/DDBJ whole genome shotgun (WGS) entry which is preliminary data.</text>
</comment>
<evidence type="ECO:0000313" key="3">
    <source>
        <dbReference type="Proteomes" id="UP000186308"/>
    </source>
</evidence>
<dbReference type="AlphaFoldDB" id="A0A8G2CNQ1"/>
<evidence type="ECO:0000313" key="2">
    <source>
        <dbReference type="EMBL" id="SIR48027.1"/>
    </source>
</evidence>
<gene>
    <name evidence="2" type="ORF">SAMN05421828_13720</name>
</gene>
<feature type="transmembrane region" description="Helical" evidence="1">
    <location>
        <begin position="6"/>
        <end position="26"/>
    </location>
</feature>
<proteinExistence type="predicted"/>
<sequence>MIGGLEGLIVFIPFAYLGLYLIAWRYTKKRFP</sequence>
<dbReference type="Proteomes" id="UP000186308">
    <property type="component" value="Unassembled WGS sequence"/>
</dbReference>
<keyword evidence="3" id="KW-1185">Reference proteome</keyword>
<dbReference type="EMBL" id="FTNE01000037">
    <property type="protein sequence ID" value="SIR48027.1"/>
    <property type="molecule type" value="Genomic_DNA"/>
</dbReference>
<reference evidence="2 3" key="1">
    <citation type="submission" date="2017-01" db="EMBL/GenBank/DDBJ databases">
        <authorList>
            <person name="Varghese N."/>
            <person name="Submissions S."/>
        </authorList>
    </citation>
    <scope>NUCLEOTIDE SEQUENCE [LARGE SCALE GENOMIC DNA]</scope>
    <source>
        <strain evidence="2 3">ATCC 35905</strain>
    </source>
</reference>
<name>A0A8G2CNQ1_ACIRU</name>
<keyword evidence="1" id="KW-0472">Membrane</keyword>
<keyword evidence="1" id="KW-1133">Transmembrane helix</keyword>